<evidence type="ECO:0000256" key="5">
    <source>
        <dbReference type="ARBA" id="ARBA00022989"/>
    </source>
</evidence>
<dbReference type="GO" id="GO:0016020">
    <property type="term" value="C:membrane"/>
    <property type="evidence" value="ECO:0007669"/>
    <property type="project" value="UniProtKB-SubCell"/>
</dbReference>
<organism evidence="11 12">
    <name type="scientific">Cucurbita argyrosperma subsp. sororia</name>
    <dbReference type="NCBI Taxonomy" id="37648"/>
    <lineage>
        <taxon>Eukaryota</taxon>
        <taxon>Viridiplantae</taxon>
        <taxon>Streptophyta</taxon>
        <taxon>Embryophyta</taxon>
        <taxon>Tracheophyta</taxon>
        <taxon>Spermatophyta</taxon>
        <taxon>Magnoliopsida</taxon>
        <taxon>eudicotyledons</taxon>
        <taxon>Gunneridae</taxon>
        <taxon>Pentapetalae</taxon>
        <taxon>rosids</taxon>
        <taxon>fabids</taxon>
        <taxon>Cucurbitales</taxon>
        <taxon>Cucurbitaceae</taxon>
        <taxon>Cucurbiteae</taxon>
        <taxon>Cucurbita</taxon>
    </lineage>
</organism>
<reference evidence="11 12" key="1">
    <citation type="journal article" date="2021" name="Hortic Res">
        <title>The domestication of Cucurbita argyrosperma as revealed by the genome of its wild relative.</title>
        <authorList>
            <person name="Barrera-Redondo J."/>
            <person name="Sanchez-de la Vega G."/>
            <person name="Aguirre-Liguori J.A."/>
            <person name="Castellanos-Morales G."/>
            <person name="Gutierrez-Guerrero Y.T."/>
            <person name="Aguirre-Dugua X."/>
            <person name="Aguirre-Planter E."/>
            <person name="Tenaillon M.I."/>
            <person name="Lira-Saade R."/>
            <person name="Eguiarte L.E."/>
        </authorList>
    </citation>
    <scope>NUCLEOTIDE SEQUENCE [LARGE SCALE GENOMIC DNA]</scope>
    <source>
        <strain evidence="11">JBR-2021</strain>
    </source>
</reference>
<keyword evidence="12" id="KW-1185">Reference proteome</keyword>
<evidence type="ECO:0000256" key="10">
    <source>
        <dbReference type="SAM" id="Phobius"/>
    </source>
</evidence>
<keyword evidence="8" id="KW-0407">Ion channel</keyword>
<feature type="transmembrane region" description="Helical" evidence="10">
    <location>
        <begin position="26"/>
        <end position="45"/>
    </location>
</feature>
<dbReference type="Proteomes" id="UP000685013">
    <property type="component" value="Chromosome 6"/>
</dbReference>
<proteinExistence type="inferred from homology"/>
<evidence type="ECO:0000256" key="6">
    <source>
        <dbReference type="ARBA" id="ARBA00023065"/>
    </source>
</evidence>
<evidence type="ECO:0000256" key="7">
    <source>
        <dbReference type="ARBA" id="ARBA00023136"/>
    </source>
</evidence>
<evidence type="ECO:0000313" key="12">
    <source>
        <dbReference type="Proteomes" id="UP000685013"/>
    </source>
</evidence>
<keyword evidence="6" id="KW-0406">Ion transport</keyword>
<evidence type="ECO:0000313" key="11">
    <source>
        <dbReference type="EMBL" id="KAG6596617.1"/>
    </source>
</evidence>
<evidence type="ECO:0000256" key="8">
    <source>
        <dbReference type="ARBA" id="ARBA00023303"/>
    </source>
</evidence>
<name>A0AAV6NG85_9ROSI</name>
<keyword evidence="4 10" id="KW-0812">Transmembrane</keyword>
<dbReference type="GO" id="GO:0015743">
    <property type="term" value="P:malate transport"/>
    <property type="evidence" value="ECO:0007669"/>
    <property type="project" value="InterPro"/>
</dbReference>
<sequence>MEILKNKAMEVAMKVKKLGQDDPRRIIHSIKVGVALTLVSLFYYWRPLYDGFGASGIWAVITVVVIFEFTVGATLSKGDYLEGFGGEYFYCCDDEEQVTSIEKDKSFLQAYKAVLNSKSMEDSMANFARWEPKHGNFSFRHPWKHYLKVGSYARQCAYHIQALNTHLNFQPPNPSQFRTIIQAPCNTLSSESGKALKALAAAMKTMTDPSPTSQVHLNAAKSAINDLKNCLKSAITQTPDEPSNLLAIIPDATVASILIEMVKSVEDLCEAVGELSVKAHFKSVEGSVAVEKPQLLHRGAIKPFVEAEGEDQNGHHVVITVREIENEDSPQKKGCSDTNGFGFVNKK</sequence>
<evidence type="ECO:0000256" key="3">
    <source>
        <dbReference type="ARBA" id="ARBA00022448"/>
    </source>
</evidence>
<evidence type="ECO:0000256" key="1">
    <source>
        <dbReference type="ARBA" id="ARBA00004141"/>
    </source>
</evidence>
<keyword evidence="5 10" id="KW-1133">Transmembrane helix</keyword>
<evidence type="ECO:0000256" key="9">
    <source>
        <dbReference type="SAM" id="MobiDB-lite"/>
    </source>
</evidence>
<feature type="region of interest" description="Disordered" evidence="9">
    <location>
        <begin position="327"/>
        <end position="347"/>
    </location>
</feature>
<evidence type="ECO:0000256" key="4">
    <source>
        <dbReference type="ARBA" id="ARBA00022692"/>
    </source>
</evidence>
<comment type="caution">
    <text evidence="11">The sequence shown here is derived from an EMBL/GenBank/DDBJ whole genome shotgun (WGS) entry which is preliminary data.</text>
</comment>
<evidence type="ECO:0000256" key="2">
    <source>
        <dbReference type="ARBA" id="ARBA00007079"/>
    </source>
</evidence>
<dbReference type="Pfam" id="PF11744">
    <property type="entry name" value="ALMT"/>
    <property type="match status" value="2"/>
</dbReference>
<accession>A0AAV6NG85</accession>
<feature type="transmembrane region" description="Helical" evidence="10">
    <location>
        <begin position="57"/>
        <end position="75"/>
    </location>
</feature>
<dbReference type="InterPro" id="IPR020966">
    <property type="entry name" value="ALMT"/>
</dbReference>
<dbReference type="GO" id="GO:0034220">
    <property type="term" value="P:monoatomic ion transmembrane transport"/>
    <property type="evidence" value="ECO:0007669"/>
    <property type="project" value="UniProtKB-KW"/>
</dbReference>
<keyword evidence="3" id="KW-0813">Transport</keyword>
<protein>
    <submittedName>
        <fullName evidence="11">Aluminum-activated malate transporter 8</fullName>
    </submittedName>
</protein>
<comment type="similarity">
    <text evidence="2">Belongs to the aromatic acid exporter (TC 2.A.85) family.</text>
</comment>
<dbReference type="AlphaFoldDB" id="A0AAV6NG85"/>
<feature type="non-terminal residue" evidence="11">
    <location>
        <position position="1"/>
    </location>
</feature>
<comment type="subcellular location">
    <subcellularLocation>
        <location evidence="1">Membrane</location>
        <topology evidence="1">Multi-pass membrane protein</topology>
    </subcellularLocation>
</comment>
<dbReference type="EMBL" id="JAGKQH010000006">
    <property type="protein sequence ID" value="KAG6596617.1"/>
    <property type="molecule type" value="Genomic_DNA"/>
</dbReference>
<keyword evidence="7 10" id="KW-0472">Membrane</keyword>
<gene>
    <name evidence="11" type="primary">ALMT8</name>
    <name evidence="11" type="ORF">SDJN03_09797</name>
</gene>
<dbReference type="PANTHER" id="PTHR31086">
    <property type="entry name" value="ALUMINUM-ACTIVATED MALATE TRANSPORTER 10"/>
    <property type="match status" value="1"/>
</dbReference>